<keyword evidence="3" id="KW-1185">Reference proteome</keyword>
<reference evidence="2" key="3">
    <citation type="submission" date="2018-08" db="UniProtKB">
        <authorList>
            <consortium name="EnsemblPlants"/>
        </authorList>
    </citation>
    <scope>IDENTIFICATION</scope>
    <source>
        <strain evidence="2">cv. Bd21</strain>
    </source>
</reference>
<dbReference type="EnsemblPlants" id="PNT66373">
    <property type="protein sequence ID" value="PNT66373"/>
    <property type="gene ID" value="BRADI_3g10771v3"/>
</dbReference>
<protein>
    <submittedName>
        <fullName evidence="1 2">Uncharacterized protein</fullName>
    </submittedName>
</protein>
<proteinExistence type="predicted"/>
<dbReference type="AlphaFoldDB" id="A0A2K2CWG8"/>
<accession>A0A2K2CWG8</accession>
<dbReference type="EMBL" id="CM000882">
    <property type="protein sequence ID" value="PNT66373.1"/>
    <property type="molecule type" value="Genomic_DNA"/>
</dbReference>
<dbReference type="InParanoid" id="A0A2K2CWG8"/>
<reference evidence="1 2" key="1">
    <citation type="journal article" date="2010" name="Nature">
        <title>Genome sequencing and analysis of the model grass Brachypodium distachyon.</title>
        <authorList>
            <consortium name="International Brachypodium Initiative"/>
        </authorList>
    </citation>
    <scope>NUCLEOTIDE SEQUENCE [LARGE SCALE GENOMIC DNA]</scope>
    <source>
        <strain evidence="1 2">Bd21</strain>
    </source>
</reference>
<dbReference type="Gramene" id="PNT66373">
    <property type="protein sequence ID" value="PNT66373"/>
    <property type="gene ID" value="BRADI_3g10771v3"/>
</dbReference>
<name>A0A2K2CWG8_BRADI</name>
<evidence type="ECO:0000313" key="3">
    <source>
        <dbReference type="Proteomes" id="UP000008810"/>
    </source>
</evidence>
<evidence type="ECO:0000313" key="2">
    <source>
        <dbReference type="EnsemblPlants" id="PNT66373"/>
    </source>
</evidence>
<dbReference type="Proteomes" id="UP000008810">
    <property type="component" value="Chromosome 3"/>
</dbReference>
<gene>
    <name evidence="1" type="ORF">BRADI_3g10771v3</name>
</gene>
<sequence>MMRSSALAPASVERGATTYHPHLLAHLEAANTSVQACCVRLVHNFSFYQDTETQTSLDLLACTCASLGR</sequence>
<reference evidence="1" key="2">
    <citation type="submission" date="2017-06" db="EMBL/GenBank/DDBJ databases">
        <title>WGS assembly of Brachypodium distachyon.</title>
        <authorList>
            <consortium name="The International Brachypodium Initiative"/>
            <person name="Lucas S."/>
            <person name="Harmon-Smith M."/>
            <person name="Lail K."/>
            <person name="Tice H."/>
            <person name="Grimwood J."/>
            <person name="Bruce D."/>
            <person name="Barry K."/>
            <person name="Shu S."/>
            <person name="Lindquist E."/>
            <person name="Wang M."/>
            <person name="Pitluck S."/>
            <person name="Vogel J.P."/>
            <person name="Garvin D.F."/>
            <person name="Mockler T.C."/>
            <person name="Schmutz J."/>
            <person name="Rokhsar D."/>
            <person name="Bevan M.W."/>
        </authorList>
    </citation>
    <scope>NUCLEOTIDE SEQUENCE</scope>
    <source>
        <strain evidence="1">Bd21</strain>
    </source>
</reference>
<evidence type="ECO:0000313" key="1">
    <source>
        <dbReference type="EMBL" id="PNT66373.1"/>
    </source>
</evidence>
<organism evidence="1">
    <name type="scientific">Brachypodium distachyon</name>
    <name type="common">Purple false brome</name>
    <name type="synonym">Trachynia distachya</name>
    <dbReference type="NCBI Taxonomy" id="15368"/>
    <lineage>
        <taxon>Eukaryota</taxon>
        <taxon>Viridiplantae</taxon>
        <taxon>Streptophyta</taxon>
        <taxon>Embryophyta</taxon>
        <taxon>Tracheophyta</taxon>
        <taxon>Spermatophyta</taxon>
        <taxon>Magnoliopsida</taxon>
        <taxon>Liliopsida</taxon>
        <taxon>Poales</taxon>
        <taxon>Poaceae</taxon>
        <taxon>BOP clade</taxon>
        <taxon>Pooideae</taxon>
        <taxon>Stipodae</taxon>
        <taxon>Brachypodieae</taxon>
        <taxon>Brachypodium</taxon>
    </lineage>
</organism>